<protein>
    <submittedName>
        <fullName evidence="5">Pentatricopeptide repeat-containing protein</fullName>
    </submittedName>
</protein>
<organism evidence="5">
    <name type="scientific">Sesamum radiatum</name>
    <name type="common">Black benniseed</name>
    <dbReference type="NCBI Taxonomy" id="300843"/>
    <lineage>
        <taxon>Eukaryota</taxon>
        <taxon>Viridiplantae</taxon>
        <taxon>Streptophyta</taxon>
        <taxon>Embryophyta</taxon>
        <taxon>Tracheophyta</taxon>
        <taxon>Spermatophyta</taxon>
        <taxon>Magnoliopsida</taxon>
        <taxon>eudicotyledons</taxon>
        <taxon>Gunneridae</taxon>
        <taxon>Pentapetalae</taxon>
        <taxon>asterids</taxon>
        <taxon>lamiids</taxon>
        <taxon>Lamiales</taxon>
        <taxon>Pedaliaceae</taxon>
        <taxon>Sesamum</taxon>
    </lineage>
</organism>
<dbReference type="Pfam" id="PF14432">
    <property type="entry name" value="DYW_deaminase"/>
    <property type="match status" value="1"/>
</dbReference>
<evidence type="ECO:0000259" key="4">
    <source>
        <dbReference type="Pfam" id="PF14432"/>
    </source>
</evidence>
<dbReference type="NCBIfam" id="TIGR00756">
    <property type="entry name" value="PPR"/>
    <property type="match status" value="2"/>
</dbReference>
<reference evidence="5" key="1">
    <citation type="submission" date="2020-06" db="EMBL/GenBank/DDBJ databases">
        <authorList>
            <person name="Li T."/>
            <person name="Hu X."/>
            <person name="Zhang T."/>
            <person name="Song X."/>
            <person name="Zhang H."/>
            <person name="Dai N."/>
            <person name="Sheng W."/>
            <person name="Hou X."/>
            <person name="Wei L."/>
        </authorList>
    </citation>
    <scope>NUCLEOTIDE SEQUENCE</scope>
    <source>
        <strain evidence="5">G02</strain>
        <tissue evidence="5">Leaf</tissue>
    </source>
</reference>
<evidence type="ECO:0000313" key="5">
    <source>
        <dbReference type="EMBL" id="KAL0335412.1"/>
    </source>
</evidence>
<dbReference type="PANTHER" id="PTHR47926:SF463">
    <property type="entry name" value="PENTATRICOPEPTIDE REPEAT-CONTAINING PROTEIN"/>
    <property type="match status" value="1"/>
</dbReference>
<dbReference type="GO" id="GO:0003723">
    <property type="term" value="F:RNA binding"/>
    <property type="evidence" value="ECO:0007669"/>
    <property type="project" value="InterPro"/>
</dbReference>
<dbReference type="InterPro" id="IPR011990">
    <property type="entry name" value="TPR-like_helical_dom_sf"/>
</dbReference>
<evidence type="ECO:0000256" key="1">
    <source>
        <dbReference type="ARBA" id="ARBA00006643"/>
    </source>
</evidence>
<feature type="repeat" description="PPR" evidence="3">
    <location>
        <begin position="40"/>
        <end position="74"/>
    </location>
</feature>
<proteinExistence type="inferred from homology"/>
<accession>A0AAW2MY18</accession>
<dbReference type="AlphaFoldDB" id="A0AAW2MY18"/>
<comment type="caution">
    <text evidence="5">The sequence shown here is derived from an EMBL/GenBank/DDBJ whole genome shotgun (WGS) entry which is preliminary data.</text>
</comment>
<evidence type="ECO:0000256" key="3">
    <source>
        <dbReference type="PROSITE-ProRule" id="PRU00708"/>
    </source>
</evidence>
<dbReference type="PANTHER" id="PTHR47926">
    <property type="entry name" value="PENTATRICOPEPTIDE REPEAT-CONTAINING PROTEIN"/>
    <property type="match status" value="1"/>
</dbReference>
<dbReference type="Pfam" id="PF13041">
    <property type="entry name" value="PPR_2"/>
    <property type="match status" value="1"/>
</dbReference>
<dbReference type="InterPro" id="IPR002885">
    <property type="entry name" value="PPR_rpt"/>
</dbReference>
<comment type="similarity">
    <text evidence="1">Belongs to the PPR family. PCMP-H subfamily.</text>
</comment>
<dbReference type="Pfam" id="PF01535">
    <property type="entry name" value="PPR"/>
    <property type="match status" value="2"/>
</dbReference>
<dbReference type="Pfam" id="PF20431">
    <property type="entry name" value="E_motif"/>
    <property type="match status" value="1"/>
</dbReference>
<feature type="repeat" description="PPR" evidence="3">
    <location>
        <begin position="177"/>
        <end position="211"/>
    </location>
</feature>
<evidence type="ECO:0000256" key="2">
    <source>
        <dbReference type="ARBA" id="ARBA00022737"/>
    </source>
</evidence>
<dbReference type="Pfam" id="PF20430">
    <property type="entry name" value="Eplus_motif"/>
    <property type="match status" value="1"/>
</dbReference>
<keyword evidence="2" id="KW-0677">Repeat</keyword>
<dbReference type="GO" id="GO:0009451">
    <property type="term" value="P:RNA modification"/>
    <property type="evidence" value="ECO:0007669"/>
    <property type="project" value="InterPro"/>
</dbReference>
<feature type="repeat" description="PPR" evidence="3">
    <location>
        <begin position="75"/>
        <end position="109"/>
    </location>
</feature>
<sequence length="346" mass="39066">MRRNRILVDAVLGTSLVDMYAKCGRLDLAWDVFEKIKWKEVFSWNAMISGLSMHGRADDAIDLFLKMQRDNVKPNNITFVALLNACAHAGLVHEGLKYFVRMKREYLVEPTAEHYGCVVNLLGKAGYLKEAENLISSMPMKPNGAVWGALLGACRIHGNVELGEKVGEILLDLEPENSGRYTLLSNIYAKAGKWDKAQKVRTLMKERGVKTVTGRSIIDLNGVVHEFKAGDSSHPQMKDINLILEKIIQEIQLKGHQPDTSQVLFDINEEEKETSLKYHSEKLAIAFGILNTEPGATIRIVKNLRVCGIATHHQDHFSSVQSGNYCRDRARYHHFRNGKCSCKDFW</sequence>
<dbReference type="Gene3D" id="1.25.40.10">
    <property type="entry name" value="Tetratricopeptide repeat domain"/>
    <property type="match status" value="2"/>
</dbReference>
<dbReference type="InterPro" id="IPR032867">
    <property type="entry name" value="DYW_dom"/>
</dbReference>
<dbReference type="EMBL" id="JACGWJ010000021">
    <property type="protein sequence ID" value="KAL0335412.1"/>
    <property type="molecule type" value="Genomic_DNA"/>
</dbReference>
<gene>
    <name evidence="5" type="ORF">Sradi_4753100</name>
</gene>
<dbReference type="GO" id="GO:0008270">
    <property type="term" value="F:zinc ion binding"/>
    <property type="evidence" value="ECO:0007669"/>
    <property type="project" value="InterPro"/>
</dbReference>
<dbReference type="FunFam" id="1.25.40.10:FF:000184">
    <property type="entry name" value="Pentatricopeptide repeat-containing protein, chloroplastic"/>
    <property type="match status" value="1"/>
</dbReference>
<dbReference type="InterPro" id="IPR046849">
    <property type="entry name" value="E2_motif"/>
</dbReference>
<dbReference type="InterPro" id="IPR046960">
    <property type="entry name" value="PPR_At4g14850-like_plant"/>
</dbReference>
<dbReference type="InterPro" id="IPR046848">
    <property type="entry name" value="E_motif"/>
</dbReference>
<feature type="domain" description="DYW" evidence="4">
    <location>
        <begin position="255"/>
        <end position="346"/>
    </location>
</feature>
<dbReference type="PROSITE" id="PS51375">
    <property type="entry name" value="PPR"/>
    <property type="match status" value="3"/>
</dbReference>
<dbReference type="SUPFAM" id="SSF48452">
    <property type="entry name" value="TPR-like"/>
    <property type="match status" value="1"/>
</dbReference>
<reference evidence="5" key="2">
    <citation type="journal article" date="2024" name="Plant">
        <title>Genomic evolution and insights into agronomic trait innovations of Sesamum species.</title>
        <authorList>
            <person name="Miao H."/>
            <person name="Wang L."/>
            <person name="Qu L."/>
            <person name="Liu H."/>
            <person name="Sun Y."/>
            <person name="Le M."/>
            <person name="Wang Q."/>
            <person name="Wei S."/>
            <person name="Zheng Y."/>
            <person name="Lin W."/>
            <person name="Duan Y."/>
            <person name="Cao H."/>
            <person name="Xiong S."/>
            <person name="Wang X."/>
            <person name="Wei L."/>
            <person name="Li C."/>
            <person name="Ma Q."/>
            <person name="Ju M."/>
            <person name="Zhao R."/>
            <person name="Li G."/>
            <person name="Mu C."/>
            <person name="Tian Q."/>
            <person name="Mei H."/>
            <person name="Zhang T."/>
            <person name="Gao T."/>
            <person name="Zhang H."/>
        </authorList>
    </citation>
    <scope>NUCLEOTIDE SEQUENCE</scope>
    <source>
        <strain evidence="5">G02</strain>
    </source>
</reference>
<name>A0AAW2MY18_SESRA</name>